<keyword evidence="5" id="KW-0597">Phosphoprotein</keyword>
<evidence type="ECO:0000259" key="15">
    <source>
        <dbReference type="PROSITE" id="PS50109"/>
    </source>
</evidence>
<evidence type="ECO:0000256" key="13">
    <source>
        <dbReference type="ARBA" id="ARBA00023136"/>
    </source>
</evidence>
<dbReference type="CDD" id="cd06225">
    <property type="entry name" value="HAMP"/>
    <property type="match status" value="1"/>
</dbReference>
<keyword evidence="10" id="KW-0067">ATP-binding</keyword>
<dbReference type="InterPro" id="IPR050398">
    <property type="entry name" value="HssS/ArlS-like"/>
</dbReference>
<dbReference type="PRINTS" id="PR00344">
    <property type="entry name" value="BCTRLSENSOR"/>
</dbReference>
<evidence type="ECO:0000256" key="12">
    <source>
        <dbReference type="ARBA" id="ARBA00023012"/>
    </source>
</evidence>
<evidence type="ECO:0000259" key="16">
    <source>
        <dbReference type="PROSITE" id="PS50885"/>
    </source>
</evidence>
<dbReference type="FunFam" id="1.10.287.130:FF:000001">
    <property type="entry name" value="Two-component sensor histidine kinase"/>
    <property type="match status" value="1"/>
</dbReference>
<dbReference type="InterPro" id="IPR036890">
    <property type="entry name" value="HATPase_C_sf"/>
</dbReference>
<dbReference type="SMART" id="SM00304">
    <property type="entry name" value="HAMP"/>
    <property type="match status" value="1"/>
</dbReference>
<evidence type="ECO:0000313" key="17">
    <source>
        <dbReference type="EMBL" id="EYE87894.1"/>
    </source>
</evidence>
<sequence>MKKSLFTKLISTYFLILVISYSLVAVFLSLWFYNYYYSQKVNALLTEGNNLSKTVVSYLNKKTSISRLKYELSVVDRLLNARIWIVDKYGYIYVYSGTETDEFLGKQLKNKEIEEVMKGNIVNEKGLFKEKFDVRMMTVGLPIMMNDQTIGSIFLHAPLGEITAALKRIYFVIWMSAFFAIIISAIIIYYFSDRILIKPLGKINDTAKSISKGDFDKRVKISSSDEIGDLAVSFNYMADSLQNLESMRKSFVANVSHELRSPMTSINGFIVGMLDGTIPRDKWEYYLKIVNDEIKRLIRLINDLLDLARLESAEFSLNMGIFDINELIRERVIKFEDKINKKQIEMDVVLVDNKMNVKGDRDRIDQVITNLLDNAIKFVHDGGKIQIKTEIKDNRLLVSVFNNGTPIPKEEIKYIWDRFHKADKARTKGGGTGLGLSIARQIVNQHKQTIWVESGEKGTKFTFTLSLE</sequence>
<evidence type="ECO:0000313" key="18">
    <source>
        <dbReference type="Proteomes" id="UP000019681"/>
    </source>
</evidence>
<dbReference type="InterPro" id="IPR005467">
    <property type="entry name" value="His_kinase_dom"/>
</dbReference>
<protein>
    <recommendedName>
        <fullName evidence="3">histidine kinase</fullName>
        <ecNumber evidence="3">2.7.13.3</ecNumber>
    </recommendedName>
</protein>
<dbReference type="InterPro" id="IPR003661">
    <property type="entry name" value="HisK_dim/P_dom"/>
</dbReference>
<dbReference type="PROSITE" id="PS50109">
    <property type="entry name" value="HIS_KIN"/>
    <property type="match status" value="1"/>
</dbReference>
<dbReference type="PROSITE" id="PS50885">
    <property type="entry name" value="HAMP"/>
    <property type="match status" value="1"/>
</dbReference>
<feature type="domain" description="Histidine kinase" evidence="15">
    <location>
        <begin position="254"/>
        <end position="468"/>
    </location>
</feature>
<feature type="transmembrane region" description="Helical" evidence="14">
    <location>
        <begin position="169"/>
        <end position="192"/>
    </location>
</feature>
<dbReference type="Pfam" id="PF00512">
    <property type="entry name" value="HisKA"/>
    <property type="match status" value="1"/>
</dbReference>
<keyword evidence="6" id="KW-0808">Transferase</keyword>
<dbReference type="Proteomes" id="UP000019681">
    <property type="component" value="Unassembled WGS sequence"/>
</dbReference>
<name>A0A017RTW8_9CLOT</name>
<dbReference type="SMART" id="SM00387">
    <property type="entry name" value="HATPase_c"/>
    <property type="match status" value="1"/>
</dbReference>
<dbReference type="Gene3D" id="3.30.565.10">
    <property type="entry name" value="Histidine kinase-like ATPase, C-terminal domain"/>
    <property type="match status" value="1"/>
</dbReference>
<dbReference type="EC" id="2.7.13.3" evidence="3"/>
<dbReference type="InterPro" id="IPR004358">
    <property type="entry name" value="Sig_transdc_His_kin-like_C"/>
</dbReference>
<dbReference type="Pfam" id="PF00672">
    <property type="entry name" value="HAMP"/>
    <property type="match status" value="1"/>
</dbReference>
<dbReference type="FunFam" id="3.30.565.10:FF:000006">
    <property type="entry name" value="Sensor histidine kinase WalK"/>
    <property type="match status" value="1"/>
</dbReference>
<dbReference type="Gene3D" id="1.10.287.130">
    <property type="match status" value="1"/>
</dbReference>
<evidence type="ECO:0000256" key="1">
    <source>
        <dbReference type="ARBA" id="ARBA00000085"/>
    </source>
</evidence>
<dbReference type="EMBL" id="AZQP01000034">
    <property type="protein sequence ID" value="EYE87894.1"/>
    <property type="molecule type" value="Genomic_DNA"/>
</dbReference>
<keyword evidence="12" id="KW-0902">Two-component regulatory system</keyword>
<accession>A0A017RTW8</accession>
<dbReference type="SUPFAM" id="SSF158472">
    <property type="entry name" value="HAMP domain-like"/>
    <property type="match status" value="1"/>
</dbReference>
<dbReference type="InterPro" id="IPR036097">
    <property type="entry name" value="HisK_dim/P_sf"/>
</dbReference>
<dbReference type="GO" id="GO:0000155">
    <property type="term" value="F:phosphorelay sensor kinase activity"/>
    <property type="evidence" value="ECO:0007669"/>
    <property type="project" value="InterPro"/>
</dbReference>
<dbReference type="SUPFAM" id="SSF47384">
    <property type="entry name" value="Homodimeric domain of signal transducing histidine kinase"/>
    <property type="match status" value="1"/>
</dbReference>
<dbReference type="GO" id="GO:0005524">
    <property type="term" value="F:ATP binding"/>
    <property type="evidence" value="ECO:0007669"/>
    <property type="project" value="UniProtKB-KW"/>
</dbReference>
<dbReference type="GO" id="GO:0005886">
    <property type="term" value="C:plasma membrane"/>
    <property type="evidence" value="ECO:0007669"/>
    <property type="project" value="UniProtKB-SubCell"/>
</dbReference>
<feature type="domain" description="HAMP" evidence="16">
    <location>
        <begin position="194"/>
        <end position="246"/>
    </location>
</feature>
<keyword evidence="4" id="KW-1003">Cell membrane</keyword>
<dbReference type="SUPFAM" id="SSF55874">
    <property type="entry name" value="ATPase domain of HSP90 chaperone/DNA topoisomerase II/histidine kinase"/>
    <property type="match status" value="1"/>
</dbReference>
<dbReference type="Pfam" id="PF02518">
    <property type="entry name" value="HATPase_c"/>
    <property type="match status" value="1"/>
</dbReference>
<evidence type="ECO:0000256" key="9">
    <source>
        <dbReference type="ARBA" id="ARBA00022777"/>
    </source>
</evidence>
<evidence type="ECO:0000256" key="10">
    <source>
        <dbReference type="ARBA" id="ARBA00022840"/>
    </source>
</evidence>
<dbReference type="STRING" id="1403537.Q428_10720"/>
<dbReference type="CDD" id="cd00082">
    <property type="entry name" value="HisKA"/>
    <property type="match status" value="1"/>
</dbReference>
<feature type="transmembrane region" description="Helical" evidence="14">
    <location>
        <begin position="12"/>
        <end position="33"/>
    </location>
</feature>
<evidence type="ECO:0000256" key="8">
    <source>
        <dbReference type="ARBA" id="ARBA00022741"/>
    </source>
</evidence>
<comment type="caution">
    <text evidence="17">The sequence shown here is derived from an EMBL/GenBank/DDBJ whole genome shotgun (WGS) entry which is preliminary data.</text>
</comment>
<dbReference type="CDD" id="cd00075">
    <property type="entry name" value="HATPase"/>
    <property type="match status" value="1"/>
</dbReference>
<dbReference type="AlphaFoldDB" id="A0A017RTW8"/>
<dbReference type="InterPro" id="IPR003594">
    <property type="entry name" value="HATPase_dom"/>
</dbReference>
<keyword evidence="8" id="KW-0547">Nucleotide-binding</keyword>
<keyword evidence="11 14" id="KW-1133">Transmembrane helix</keyword>
<evidence type="ECO:0000256" key="5">
    <source>
        <dbReference type="ARBA" id="ARBA00022553"/>
    </source>
</evidence>
<dbReference type="PANTHER" id="PTHR45528">
    <property type="entry name" value="SENSOR HISTIDINE KINASE CPXA"/>
    <property type="match status" value="1"/>
</dbReference>
<keyword evidence="7 14" id="KW-0812">Transmembrane</keyword>
<evidence type="ECO:0000256" key="14">
    <source>
        <dbReference type="SAM" id="Phobius"/>
    </source>
</evidence>
<comment type="catalytic activity">
    <reaction evidence="1">
        <text>ATP + protein L-histidine = ADP + protein N-phospho-L-histidine.</text>
        <dbReference type="EC" id="2.7.13.3"/>
    </reaction>
</comment>
<dbReference type="Gene3D" id="3.30.450.20">
    <property type="entry name" value="PAS domain"/>
    <property type="match status" value="1"/>
</dbReference>
<evidence type="ECO:0000256" key="11">
    <source>
        <dbReference type="ARBA" id="ARBA00022989"/>
    </source>
</evidence>
<keyword evidence="13 14" id="KW-0472">Membrane</keyword>
<dbReference type="SMART" id="SM00388">
    <property type="entry name" value="HisKA"/>
    <property type="match status" value="1"/>
</dbReference>
<comment type="subcellular location">
    <subcellularLocation>
        <location evidence="2">Cell membrane</location>
        <topology evidence="2">Multi-pass membrane protein</topology>
    </subcellularLocation>
</comment>
<evidence type="ECO:0000256" key="6">
    <source>
        <dbReference type="ARBA" id="ARBA00022679"/>
    </source>
</evidence>
<dbReference type="Gene3D" id="1.10.8.500">
    <property type="entry name" value="HAMP domain in histidine kinase"/>
    <property type="match status" value="1"/>
</dbReference>
<dbReference type="InterPro" id="IPR003660">
    <property type="entry name" value="HAMP_dom"/>
</dbReference>
<keyword evidence="18" id="KW-1185">Reference proteome</keyword>
<evidence type="ECO:0000256" key="4">
    <source>
        <dbReference type="ARBA" id="ARBA00022475"/>
    </source>
</evidence>
<proteinExistence type="predicted"/>
<dbReference type="RefSeq" id="WP_035380631.1">
    <property type="nucleotide sequence ID" value="NZ_AZQP01000034.1"/>
</dbReference>
<evidence type="ECO:0000256" key="7">
    <source>
        <dbReference type="ARBA" id="ARBA00022692"/>
    </source>
</evidence>
<evidence type="ECO:0000256" key="2">
    <source>
        <dbReference type="ARBA" id="ARBA00004651"/>
    </source>
</evidence>
<gene>
    <name evidence="17" type="ORF">Q428_10720</name>
</gene>
<organism evidence="17 18">
    <name type="scientific">Fervidicella metallireducens AeB</name>
    <dbReference type="NCBI Taxonomy" id="1403537"/>
    <lineage>
        <taxon>Bacteria</taxon>
        <taxon>Bacillati</taxon>
        <taxon>Bacillota</taxon>
        <taxon>Clostridia</taxon>
        <taxon>Eubacteriales</taxon>
        <taxon>Clostridiaceae</taxon>
        <taxon>Fervidicella</taxon>
    </lineage>
</organism>
<keyword evidence="9 17" id="KW-0418">Kinase</keyword>
<evidence type="ECO:0000256" key="3">
    <source>
        <dbReference type="ARBA" id="ARBA00012438"/>
    </source>
</evidence>
<dbReference type="OrthoDB" id="9813151at2"/>
<reference evidence="17 18" key="1">
    <citation type="journal article" date="2014" name="Genome Announc.">
        <title>Draft Genome Sequence of Fervidicella metallireducens Strain AeBT, an Iron-Reducing Thermoanaerobe from the Great Artesian Basin.</title>
        <authorList>
            <person name="Patel B.K."/>
        </authorList>
    </citation>
    <scope>NUCLEOTIDE SEQUENCE [LARGE SCALE GENOMIC DNA]</scope>
    <source>
        <strain evidence="17 18">AeB</strain>
    </source>
</reference>
<dbReference type="PANTHER" id="PTHR45528:SF1">
    <property type="entry name" value="SENSOR HISTIDINE KINASE CPXA"/>
    <property type="match status" value="1"/>
</dbReference>